<dbReference type="Proteomes" id="UP000216020">
    <property type="component" value="Unassembled WGS sequence"/>
</dbReference>
<keyword evidence="2" id="KW-0238">DNA-binding</keyword>
<evidence type="ECO:0000256" key="4">
    <source>
        <dbReference type="SAM" id="MobiDB-lite"/>
    </source>
</evidence>
<feature type="compositionally biased region" description="Basic and acidic residues" evidence="4">
    <location>
        <begin position="319"/>
        <end position="343"/>
    </location>
</feature>
<evidence type="ECO:0000256" key="3">
    <source>
        <dbReference type="ARBA" id="ARBA00023163"/>
    </source>
</evidence>
<evidence type="ECO:0000259" key="5">
    <source>
        <dbReference type="PROSITE" id="PS01124"/>
    </source>
</evidence>
<dbReference type="InterPro" id="IPR009594">
    <property type="entry name" value="Tscrpt_reg_HTH_AraC_N"/>
</dbReference>
<dbReference type="EMBL" id="NEVM01000001">
    <property type="protein sequence ID" value="OZI38016.1"/>
    <property type="molecule type" value="Genomic_DNA"/>
</dbReference>
<evidence type="ECO:0000256" key="2">
    <source>
        <dbReference type="ARBA" id="ARBA00023125"/>
    </source>
</evidence>
<keyword evidence="7" id="KW-1185">Reference proteome</keyword>
<keyword evidence="3" id="KW-0804">Transcription</keyword>
<protein>
    <submittedName>
        <fullName evidence="6">AraC family transcriptional regulator</fullName>
    </submittedName>
</protein>
<dbReference type="SMART" id="SM00342">
    <property type="entry name" value="HTH_ARAC"/>
    <property type="match status" value="1"/>
</dbReference>
<accession>A0A261SKU6</accession>
<dbReference type="InterPro" id="IPR009057">
    <property type="entry name" value="Homeodomain-like_sf"/>
</dbReference>
<feature type="region of interest" description="Disordered" evidence="4">
    <location>
        <begin position="317"/>
        <end position="358"/>
    </location>
</feature>
<reference evidence="7" key="1">
    <citation type="submission" date="2017-05" db="EMBL/GenBank/DDBJ databases">
        <title>Complete and WGS of Bordetella genogroups.</title>
        <authorList>
            <person name="Spilker T."/>
            <person name="Lipuma J."/>
        </authorList>
    </citation>
    <scope>NUCLEOTIDE SEQUENCE [LARGE SCALE GENOMIC DNA]</scope>
    <source>
        <strain evidence="7">AU16122</strain>
    </source>
</reference>
<keyword evidence="1" id="KW-0805">Transcription regulation</keyword>
<sequence>MSMGSHDLPYSALPPLDSEAAARLREDAARQELVALVARHTGDRLEGSMPTAVPGLHLHRLMCESGPRHSIQNPILSVIAQGGKRLLVGEDVFEYDPFHYMVSSVDLPVVGKVHVASPTEPYLGLRVDLDVDEIGALIRDEHLPPPGPAEAPRGVHVHPLGASMLDAVLRLARLLDTPADIAILAPLIKREILYRLLVNGQGLALRQTALQDSHTQRIARSIHQMRQCFDQPLRVEDMARDAHMSVSSFHHHFKSVTSMSPLQFQKQLRLQEARRLIFMGDGDVAVVARQVGYESPSQFSREYSRLFGTAPMRDKRRWRMEPARESTRESMREAARASAREPAGEPGRASSRRAAARG</sequence>
<dbReference type="InterPro" id="IPR018060">
    <property type="entry name" value="HTH_AraC"/>
</dbReference>
<dbReference type="Pfam" id="PF06719">
    <property type="entry name" value="AraC_N"/>
    <property type="match status" value="1"/>
</dbReference>
<dbReference type="PANTHER" id="PTHR43436">
    <property type="entry name" value="ARAC-FAMILY TRANSCRIPTIONAL REGULATOR"/>
    <property type="match status" value="1"/>
</dbReference>
<organism evidence="6 7">
    <name type="scientific">Bordetella genomosp. 10</name>
    <dbReference type="NCBI Taxonomy" id="1416804"/>
    <lineage>
        <taxon>Bacteria</taxon>
        <taxon>Pseudomonadati</taxon>
        <taxon>Pseudomonadota</taxon>
        <taxon>Betaproteobacteria</taxon>
        <taxon>Burkholderiales</taxon>
        <taxon>Alcaligenaceae</taxon>
        <taxon>Bordetella</taxon>
    </lineage>
</organism>
<dbReference type="PROSITE" id="PS01124">
    <property type="entry name" value="HTH_ARAC_FAMILY_2"/>
    <property type="match status" value="1"/>
</dbReference>
<comment type="caution">
    <text evidence="6">The sequence shown here is derived from an EMBL/GenBank/DDBJ whole genome shotgun (WGS) entry which is preliminary data.</text>
</comment>
<gene>
    <name evidence="6" type="ORF">CAL29_06580</name>
</gene>
<evidence type="ECO:0000256" key="1">
    <source>
        <dbReference type="ARBA" id="ARBA00023015"/>
    </source>
</evidence>
<dbReference type="Pfam" id="PF12833">
    <property type="entry name" value="HTH_18"/>
    <property type="match status" value="1"/>
</dbReference>
<dbReference type="SUPFAM" id="SSF46689">
    <property type="entry name" value="Homeodomain-like"/>
    <property type="match status" value="2"/>
</dbReference>
<feature type="domain" description="HTH araC/xylS-type" evidence="5">
    <location>
        <begin position="219"/>
        <end position="317"/>
    </location>
</feature>
<evidence type="ECO:0000313" key="7">
    <source>
        <dbReference type="Proteomes" id="UP000216020"/>
    </source>
</evidence>
<dbReference type="PANTHER" id="PTHR43436:SF1">
    <property type="entry name" value="TRANSCRIPTIONAL REGULATORY PROTEIN"/>
    <property type="match status" value="1"/>
</dbReference>
<dbReference type="InterPro" id="IPR018062">
    <property type="entry name" value="HTH_AraC-typ_CS"/>
</dbReference>
<dbReference type="GO" id="GO:0003700">
    <property type="term" value="F:DNA-binding transcription factor activity"/>
    <property type="evidence" value="ECO:0007669"/>
    <property type="project" value="InterPro"/>
</dbReference>
<dbReference type="Gene3D" id="1.10.10.60">
    <property type="entry name" value="Homeodomain-like"/>
    <property type="match status" value="2"/>
</dbReference>
<dbReference type="PROSITE" id="PS00041">
    <property type="entry name" value="HTH_ARAC_FAMILY_1"/>
    <property type="match status" value="1"/>
</dbReference>
<name>A0A261SKU6_9BORD</name>
<dbReference type="OrthoDB" id="34150at2"/>
<evidence type="ECO:0000313" key="6">
    <source>
        <dbReference type="EMBL" id="OZI38016.1"/>
    </source>
</evidence>
<dbReference type="GO" id="GO:0043565">
    <property type="term" value="F:sequence-specific DNA binding"/>
    <property type="evidence" value="ECO:0007669"/>
    <property type="project" value="InterPro"/>
</dbReference>
<proteinExistence type="predicted"/>
<dbReference type="AlphaFoldDB" id="A0A261SKU6"/>